<keyword evidence="4" id="KW-1185">Reference proteome</keyword>
<dbReference type="EMBL" id="JYGE01000006">
    <property type="protein sequence ID" value="PSJ31043.1"/>
    <property type="molecule type" value="Genomic_DNA"/>
</dbReference>
<evidence type="ECO:0000259" key="2">
    <source>
        <dbReference type="Pfam" id="PF07510"/>
    </source>
</evidence>
<name>A0A2P7PZA9_9FIRM</name>
<dbReference type="Proteomes" id="UP000241434">
    <property type="component" value="Unassembled WGS sequence"/>
</dbReference>
<feature type="domain" description="GmrSD restriction endonucleases C-terminal" evidence="2">
    <location>
        <begin position="406"/>
        <end position="538"/>
    </location>
</feature>
<dbReference type="RefSeq" id="WP_106777113.1">
    <property type="nucleotide sequence ID" value="NZ_JYGE01000006.1"/>
</dbReference>
<organism evidence="3 4">
    <name type="scientific">Peptostreptococcus russellii</name>
    <dbReference type="NCBI Taxonomy" id="215200"/>
    <lineage>
        <taxon>Bacteria</taxon>
        <taxon>Bacillati</taxon>
        <taxon>Bacillota</taxon>
        <taxon>Clostridia</taxon>
        <taxon>Peptostreptococcales</taxon>
        <taxon>Peptostreptococcaceae</taxon>
        <taxon>Peptostreptococcus</taxon>
    </lineage>
</organism>
<evidence type="ECO:0000313" key="4">
    <source>
        <dbReference type="Proteomes" id="UP000241434"/>
    </source>
</evidence>
<dbReference type="Pfam" id="PF07510">
    <property type="entry name" value="GmrSD_C"/>
    <property type="match status" value="1"/>
</dbReference>
<dbReference type="InterPro" id="IPR011089">
    <property type="entry name" value="GmrSD_C"/>
</dbReference>
<evidence type="ECO:0000259" key="1">
    <source>
        <dbReference type="Pfam" id="PF03235"/>
    </source>
</evidence>
<dbReference type="PANTHER" id="PTHR35149">
    <property type="entry name" value="SLL5132 PROTEIN"/>
    <property type="match status" value="1"/>
</dbReference>
<proteinExistence type="predicted"/>
<evidence type="ECO:0000313" key="3">
    <source>
        <dbReference type="EMBL" id="PSJ31043.1"/>
    </source>
</evidence>
<dbReference type="Pfam" id="PF03235">
    <property type="entry name" value="GmrSD_N"/>
    <property type="match status" value="1"/>
</dbReference>
<dbReference type="PANTHER" id="PTHR35149:SF2">
    <property type="entry name" value="DUF262 DOMAIN-CONTAINING PROTEIN"/>
    <property type="match status" value="1"/>
</dbReference>
<dbReference type="AlphaFoldDB" id="A0A2P7PZA9"/>
<protein>
    <recommendedName>
        <fullName evidence="5">DUF262 domain-containing protein</fullName>
    </recommendedName>
</protein>
<accession>A0A2P7PZA9</accession>
<gene>
    <name evidence="3" type="ORF">UF10_07130</name>
</gene>
<reference evidence="3" key="1">
    <citation type="thesis" date="2015" institute="Rutgers" country="The State University of New Jersey, 14 College Farm Rd., New Brunswick, NJ, USA">
        <title>Ammonia toxicity in bacteria and its implications for treatment of and resource recovery from highly nitrogenous organic wastes.</title>
        <authorList>
            <person name="Luther A.K."/>
        </authorList>
    </citation>
    <scope>NUCLEOTIDE SEQUENCE</scope>
    <source>
        <strain evidence="3">RT-10B</strain>
    </source>
</reference>
<sequence length="674" mass="79857">MQASPIKLLGLLEDTKTVFKVPVYQRKYEWGKEQLEKYFLDIERIINSDFKKRHFLGTVVYVQNELPGLMKERVIIDGQQRITSTLILLKAIMDISKELDSKDINWMEIRDTYLINPYGRDDTEYKLMPVDKDREAYKELMNDNKTNSIIYSNYNACKIFIEKSKFDIKSIYEALGNIDVVYIALDLSEDPQIIFESLNSTGLSLTESDLIRNFILMGLDYTKQSSLYNNYWRKIESILPNKIISEFIRDFITMKQGIVPNKNKVYDAFKVYFFENKYSPERILEELLKYSSYYGNIINSSTEDVEVNNILNYINIIKNTVSYPYLLKLFNDYYFNKLIKKDEFLDILRIMTSYMYRRSICNMPSNSLNKIFSKMPSEIDKKIENGMGYVDSVIDYLMSRSGTGIFPRDEEFKKNFLNNDLYSKSNRLAKILLHVLEKGIHKEVVNLESLSVEHILPQTLTNEWNIELGKKAHEVHMLYKNTIGNLTLTNYNSEISNKSFDEKKKYYNESNIKITRDINKYEKWTDKEILDRADKLFKIIKKIWNIPKDKYSTISDERLLPEEEYSIKENILVTGYTPKKIIIDEESFLVRSWKEMLMTTCKYLYNLDSDLFVSLKNNPRFKKFISYKKEKLRSPKKVNGLYVETNHNAKDTLSYIVLLFEEYKIEDIVYFQIK</sequence>
<dbReference type="InterPro" id="IPR004919">
    <property type="entry name" value="GmrSD_N"/>
</dbReference>
<dbReference type="OrthoDB" id="9798761at2"/>
<comment type="caution">
    <text evidence="3">The sequence shown here is derived from an EMBL/GenBank/DDBJ whole genome shotgun (WGS) entry which is preliminary data.</text>
</comment>
<evidence type="ECO:0008006" key="5">
    <source>
        <dbReference type="Google" id="ProtNLM"/>
    </source>
</evidence>
<feature type="domain" description="GmrSD restriction endonucleases N-terminal" evidence="1">
    <location>
        <begin position="11"/>
        <end position="215"/>
    </location>
</feature>